<dbReference type="Proteomes" id="UP000185544">
    <property type="component" value="Chromosome"/>
</dbReference>
<dbReference type="PANTHER" id="PTHR45663">
    <property type="entry name" value="GEO12009P1"/>
    <property type="match status" value="1"/>
</dbReference>
<dbReference type="STRING" id="1882918.BCY86_07320"/>
<reference evidence="2 3" key="1">
    <citation type="submission" date="2016-08" db="EMBL/GenBank/DDBJ databases">
        <title>Identification and validation of antigenic proteins from Pajaroellobacter abortibovis using de-novo genome sequence assembly and reverse vaccinology.</title>
        <authorList>
            <person name="Welly B.T."/>
            <person name="Miller M.R."/>
            <person name="Stott J.L."/>
            <person name="Blanchard M.T."/>
            <person name="Islas-Trejo A.D."/>
            <person name="O'Rourke S.M."/>
            <person name="Young A.E."/>
            <person name="Medrano J.F."/>
            <person name="Van Eenennaam A.L."/>
        </authorList>
    </citation>
    <scope>NUCLEOTIDE SEQUENCE [LARGE SCALE GENOMIC DNA]</scope>
    <source>
        <strain evidence="2 3">BTF92-0548A/99-0131</strain>
    </source>
</reference>
<accession>A0A1L6MZG5</accession>
<dbReference type="GO" id="GO:0005737">
    <property type="term" value="C:cytoplasm"/>
    <property type="evidence" value="ECO:0007669"/>
    <property type="project" value="TreeGrafter"/>
</dbReference>
<dbReference type="SMART" id="SM00450">
    <property type="entry name" value="RHOD"/>
    <property type="match status" value="1"/>
</dbReference>
<dbReference type="CDD" id="cd02947">
    <property type="entry name" value="TRX_family"/>
    <property type="match status" value="1"/>
</dbReference>
<dbReference type="SUPFAM" id="SSF52833">
    <property type="entry name" value="Thioredoxin-like"/>
    <property type="match status" value="1"/>
</dbReference>
<gene>
    <name evidence="2" type="ORF">BCY86_07320</name>
</gene>
<dbReference type="PROSITE" id="PS50206">
    <property type="entry name" value="RHODANESE_3"/>
    <property type="match status" value="1"/>
</dbReference>
<dbReference type="SUPFAM" id="SSF52821">
    <property type="entry name" value="Rhodanese/Cell cycle control phosphatase"/>
    <property type="match status" value="1"/>
</dbReference>
<dbReference type="InterPro" id="IPR036873">
    <property type="entry name" value="Rhodanese-like_dom_sf"/>
</dbReference>
<dbReference type="AlphaFoldDB" id="A0A1L6MZG5"/>
<name>A0A1L6MZG5_9BACT</name>
<dbReference type="Gene3D" id="3.40.250.10">
    <property type="entry name" value="Rhodanese-like domain"/>
    <property type="match status" value="1"/>
</dbReference>
<dbReference type="InterPro" id="IPR036249">
    <property type="entry name" value="Thioredoxin-like_sf"/>
</dbReference>
<dbReference type="Gene3D" id="3.40.30.10">
    <property type="entry name" value="Glutaredoxin"/>
    <property type="match status" value="1"/>
</dbReference>
<organism evidence="2 3">
    <name type="scientific">Pajaroellobacter abortibovis</name>
    <dbReference type="NCBI Taxonomy" id="1882918"/>
    <lineage>
        <taxon>Bacteria</taxon>
        <taxon>Pseudomonadati</taxon>
        <taxon>Myxococcota</taxon>
        <taxon>Polyangia</taxon>
        <taxon>Polyangiales</taxon>
        <taxon>Polyangiaceae</taxon>
    </lineage>
</organism>
<evidence type="ECO:0000313" key="2">
    <source>
        <dbReference type="EMBL" id="APS00951.1"/>
    </source>
</evidence>
<dbReference type="Pfam" id="PF00085">
    <property type="entry name" value="Thioredoxin"/>
    <property type="match status" value="1"/>
</dbReference>
<dbReference type="InterPro" id="IPR013766">
    <property type="entry name" value="Thioredoxin_domain"/>
</dbReference>
<protein>
    <recommendedName>
        <fullName evidence="1">Rhodanese domain-containing protein</fullName>
    </recommendedName>
</protein>
<evidence type="ECO:0000313" key="3">
    <source>
        <dbReference type="Proteomes" id="UP000185544"/>
    </source>
</evidence>
<dbReference type="InterPro" id="IPR001763">
    <property type="entry name" value="Rhodanese-like_dom"/>
</dbReference>
<feature type="domain" description="Rhodanese" evidence="1">
    <location>
        <begin position="130"/>
        <end position="218"/>
    </location>
</feature>
<dbReference type="CDD" id="cd00158">
    <property type="entry name" value="RHOD"/>
    <property type="match status" value="1"/>
</dbReference>
<dbReference type="Pfam" id="PF00581">
    <property type="entry name" value="Rhodanese"/>
    <property type="match status" value="1"/>
</dbReference>
<dbReference type="EMBL" id="CP016908">
    <property type="protein sequence ID" value="APS00951.1"/>
    <property type="molecule type" value="Genomic_DNA"/>
</dbReference>
<dbReference type="GO" id="GO:0015035">
    <property type="term" value="F:protein-disulfide reductase activity"/>
    <property type="evidence" value="ECO:0007669"/>
    <property type="project" value="TreeGrafter"/>
</dbReference>
<dbReference type="KEGG" id="pabo:BCY86_07320"/>
<evidence type="ECO:0000259" key="1">
    <source>
        <dbReference type="PROSITE" id="PS50206"/>
    </source>
</evidence>
<sequence length="221" mass="24698">MTSPGHESNQFSSIATVSEANFEQEVLHSKLPVLLQFWMEEQGSSSELEAFAEEMKGKVRVLRVDIHRSPFLARQLRVQVIPTWIVIAQGQVINATTGEFSRAHLLKVIEPFLPRPQESIQPRELAQLIKTGAALAIDTRDAAAFARARIPNAQHIPIEEIETQKHQLAPSGIYRVLYCRTGEKTKEFAQKLAGQGVGVYFLEGGILAWESENLPIERSTT</sequence>
<dbReference type="PANTHER" id="PTHR45663:SF11">
    <property type="entry name" value="GEO12009P1"/>
    <property type="match status" value="1"/>
</dbReference>
<keyword evidence="3" id="KW-1185">Reference proteome</keyword>
<proteinExistence type="predicted"/>